<accession>A0A1V9FTX2</accession>
<dbReference type="InterPro" id="IPR002509">
    <property type="entry name" value="NODB_dom"/>
</dbReference>
<dbReference type="GO" id="GO:0016810">
    <property type="term" value="F:hydrolase activity, acting on carbon-nitrogen (but not peptide) bonds"/>
    <property type="evidence" value="ECO:0007669"/>
    <property type="project" value="InterPro"/>
</dbReference>
<feature type="domain" description="NodB homology" evidence="3">
    <location>
        <begin position="86"/>
        <end position="265"/>
    </location>
</feature>
<dbReference type="InterPro" id="IPR011330">
    <property type="entry name" value="Glyco_hydro/deAcase_b/a-brl"/>
</dbReference>
<dbReference type="PANTHER" id="PTHR34216:SF3">
    <property type="entry name" value="POLY-BETA-1,6-N-ACETYL-D-GLUCOSAMINE N-DEACETYLASE"/>
    <property type="match status" value="1"/>
</dbReference>
<dbReference type="Gene3D" id="3.20.20.370">
    <property type="entry name" value="Glycoside hydrolase/deacetylase"/>
    <property type="match status" value="1"/>
</dbReference>
<keyword evidence="5" id="KW-1185">Reference proteome</keyword>
<name>A0A1V9FTX2_9BACT</name>
<dbReference type="PROSITE" id="PS51677">
    <property type="entry name" value="NODB"/>
    <property type="match status" value="1"/>
</dbReference>
<sequence length="265" mass="31015">MIYWYIFSALMLLSWLVWRVLVREKIPQLRVLMYHKVSGNGDRDGLTVPANSLEAQFNYLLKQGYTPLLLSDLLNYTRTQTPLPQRPVLITFDDGYRDNFTVMYPLLKKYGMKANIFLVPAFLQPEQAHDHANNEYLQLSDIQAMDQQLVEYGLHSYDHKSYKKLTPDEINQDIIATKRLLQSMDISYQPCLAFPYGAFPKRNPVKRLQFYKTLAANDIELAFRIGNRLNRLPLRNPLLIQRLDIRGDDPFEKFVSLLRKGKNKI</sequence>
<dbReference type="GO" id="GO:0005576">
    <property type="term" value="C:extracellular region"/>
    <property type="evidence" value="ECO:0007669"/>
    <property type="project" value="UniProtKB-SubCell"/>
</dbReference>
<evidence type="ECO:0000313" key="5">
    <source>
        <dbReference type="Proteomes" id="UP000192796"/>
    </source>
</evidence>
<dbReference type="Pfam" id="PF01522">
    <property type="entry name" value="Polysacc_deac_1"/>
    <property type="match status" value="1"/>
</dbReference>
<dbReference type="GO" id="GO:0005975">
    <property type="term" value="P:carbohydrate metabolic process"/>
    <property type="evidence" value="ECO:0007669"/>
    <property type="project" value="InterPro"/>
</dbReference>
<protein>
    <recommendedName>
        <fullName evidence="3">NodB homology domain-containing protein</fullName>
    </recommendedName>
</protein>
<dbReference type="CDD" id="cd10918">
    <property type="entry name" value="CE4_NodB_like_5s_6s"/>
    <property type="match status" value="1"/>
</dbReference>
<dbReference type="SUPFAM" id="SSF88713">
    <property type="entry name" value="Glycoside hydrolase/deacetylase"/>
    <property type="match status" value="1"/>
</dbReference>
<reference evidence="4 5" key="1">
    <citation type="submission" date="2016-03" db="EMBL/GenBank/DDBJ databases">
        <title>Niastella vici sp. nov., isolated from farmland soil.</title>
        <authorList>
            <person name="Chen L."/>
            <person name="Wang D."/>
            <person name="Yang S."/>
            <person name="Wang G."/>
        </authorList>
    </citation>
    <scope>NUCLEOTIDE SEQUENCE [LARGE SCALE GENOMIC DNA]</scope>
    <source>
        <strain evidence="4 5">DJ57</strain>
    </source>
</reference>
<dbReference type="STRING" id="1703345.A3860_30530"/>
<evidence type="ECO:0000256" key="1">
    <source>
        <dbReference type="ARBA" id="ARBA00004613"/>
    </source>
</evidence>
<organism evidence="4 5">
    <name type="scientific">Niastella vici</name>
    <dbReference type="NCBI Taxonomy" id="1703345"/>
    <lineage>
        <taxon>Bacteria</taxon>
        <taxon>Pseudomonadati</taxon>
        <taxon>Bacteroidota</taxon>
        <taxon>Chitinophagia</taxon>
        <taxon>Chitinophagales</taxon>
        <taxon>Chitinophagaceae</taxon>
        <taxon>Niastella</taxon>
    </lineage>
</organism>
<keyword evidence="2" id="KW-0732">Signal</keyword>
<dbReference type="PANTHER" id="PTHR34216">
    <property type="match status" value="1"/>
</dbReference>
<comment type="subcellular location">
    <subcellularLocation>
        <location evidence="1">Secreted</location>
    </subcellularLocation>
</comment>
<evidence type="ECO:0000313" key="4">
    <source>
        <dbReference type="EMBL" id="OQP61805.1"/>
    </source>
</evidence>
<gene>
    <name evidence="4" type="ORF">A3860_30530</name>
</gene>
<dbReference type="InterPro" id="IPR051398">
    <property type="entry name" value="Polysacch_Deacetylase"/>
</dbReference>
<evidence type="ECO:0000256" key="2">
    <source>
        <dbReference type="ARBA" id="ARBA00022729"/>
    </source>
</evidence>
<dbReference type="AlphaFoldDB" id="A0A1V9FTX2"/>
<evidence type="ECO:0000259" key="3">
    <source>
        <dbReference type="PROSITE" id="PS51677"/>
    </source>
</evidence>
<comment type="caution">
    <text evidence="4">The sequence shown here is derived from an EMBL/GenBank/DDBJ whole genome shotgun (WGS) entry which is preliminary data.</text>
</comment>
<dbReference type="EMBL" id="LVYD01000055">
    <property type="protein sequence ID" value="OQP61805.1"/>
    <property type="molecule type" value="Genomic_DNA"/>
</dbReference>
<dbReference type="Proteomes" id="UP000192796">
    <property type="component" value="Unassembled WGS sequence"/>
</dbReference>
<proteinExistence type="predicted"/>